<dbReference type="InterPro" id="IPR007016">
    <property type="entry name" value="O-antigen_ligase-rel_domated"/>
</dbReference>
<dbReference type="GO" id="GO:0016874">
    <property type="term" value="F:ligase activity"/>
    <property type="evidence" value="ECO:0007669"/>
    <property type="project" value="UniProtKB-KW"/>
</dbReference>
<accession>A0A7J5RKQ3</accession>
<comment type="subcellular location">
    <subcellularLocation>
        <location evidence="1">Membrane</location>
        <topology evidence="1">Multi-pass membrane protein</topology>
    </subcellularLocation>
</comment>
<evidence type="ECO:0000256" key="3">
    <source>
        <dbReference type="ARBA" id="ARBA00022989"/>
    </source>
</evidence>
<organism evidence="7 8">
    <name type="scientific">Phocaeicola vulgatus</name>
    <name type="common">Bacteroides vulgatus</name>
    <dbReference type="NCBI Taxonomy" id="821"/>
    <lineage>
        <taxon>Bacteria</taxon>
        <taxon>Pseudomonadati</taxon>
        <taxon>Bacteroidota</taxon>
        <taxon>Bacteroidia</taxon>
        <taxon>Bacteroidales</taxon>
        <taxon>Bacteroidaceae</taxon>
        <taxon>Phocaeicola</taxon>
    </lineage>
</organism>
<dbReference type="Pfam" id="PF04932">
    <property type="entry name" value="Wzy_C"/>
    <property type="match status" value="1"/>
</dbReference>
<feature type="transmembrane region" description="Helical" evidence="5">
    <location>
        <begin position="238"/>
        <end position="255"/>
    </location>
</feature>
<gene>
    <name evidence="7" type="ORF">GAY79_04840</name>
</gene>
<feature type="transmembrane region" description="Helical" evidence="5">
    <location>
        <begin position="165"/>
        <end position="182"/>
    </location>
</feature>
<dbReference type="Proteomes" id="UP000437431">
    <property type="component" value="Unassembled WGS sequence"/>
</dbReference>
<keyword evidence="2 5" id="KW-0812">Transmembrane</keyword>
<dbReference type="EMBL" id="WDAY01000007">
    <property type="protein sequence ID" value="KAB6562535.1"/>
    <property type="molecule type" value="Genomic_DNA"/>
</dbReference>
<evidence type="ECO:0000259" key="6">
    <source>
        <dbReference type="Pfam" id="PF04932"/>
    </source>
</evidence>
<feature type="transmembrane region" description="Helical" evidence="5">
    <location>
        <begin position="315"/>
        <end position="335"/>
    </location>
</feature>
<feature type="transmembrane region" description="Helical" evidence="5">
    <location>
        <begin position="101"/>
        <end position="134"/>
    </location>
</feature>
<evidence type="ECO:0000256" key="1">
    <source>
        <dbReference type="ARBA" id="ARBA00004141"/>
    </source>
</evidence>
<feature type="transmembrane region" description="Helical" evidence="5">
    <location>
        <begin position="211"/>
        <end position="226"/>
    </location>
</feature>
<feature type="transmembrane region" description="Helical" evidence="5">
    <location>
        <begin position="355"/>
        <end position="372"/>
    </location>
</feature>
<evidence type="ECO:0000256" key="5">
    <source>
        <dbReference type="SAM" id="Phobius"/>
    </source>
</evidence>
<evidence type="ECO:0000313" key="8">
    <source>
        <dbReference type="Proteomes" id="UP000437431"/>
    </source>
</evidence>
<evidence type="ECO:0000313" key="7">
    <source>
        <dbReference type="EMBL" id="KAB6562535.1"/>
    </source>
</evidence>
<dbReference type="InterPro" id="IPR051533">
    <property type="entry name" value="WaaL-like"/>
</dbReference>
<dbReference type="GO" id="GO:0016020">
    <property type="term" value="C:membrane"/>
    <property type="evidence" value="ECO:0007669"/>
    <property type="project" value="UniProtKB-SubCell"/>
</dbReference>
<keyword evidence="4 5" id="KW-0472">Membrane</keyword>
<evidence type="ECO:0000256" key="2">
    <source>
        <dbReference type="ARBA" id="ARBA00022692"/>
    </source>
</evidence>
<keyword evidence="7" id="KW-0436">Ligase</keyword>
<comment type="caution">
    <text evidence="7">The sequence shown here is derived from an EMBL/GenBank/DDBJ whole genome shotgun (WGS) entry which is preliminary data.</text>
</comment>
<dbReference type="RefSeq" id="WP_215641585.1">
    <property type="nucleotide sequence ID" value="NZ_JAHYPI010000033.1"/>
</dbReference>
<sequence>MQRSVSKSNLLILIFLIVAYASVSICEPIKNIQIFYAMALVLLSINVIGNKSHVAFITILMMLLPIVFSDYKNFDLSKILKYESYMLTFLMVSKIKRIPVSLPLICGATCYVHVIITIFLFIFPSIYSIFWIVWGTNVYEHFPMGTESGTIGFRAGVTSHYSANALYIVMAFMSIWSLYVSINEGIKKRIYLLFLFLAAFTLLLTTKRGHLIFGILSIFIVCFYIYRKKIIPYVVKLLNYFIVLCILLFVAYNLYPDFIGLFDRFQDASDSGRFNLWEKAFMFWTEKPLFGIGWGCFQEKYLKYDFVSYNVHNTYIQILCETGIIGFMVYIFFLLNNMAKMLFCLKRIKCFCPECRLLIKFNTAIQFFFLLYSLTGNCLYDNTLFYYAISAGVTVSLYNNFKKNEICIK</sequence>
<protein>
    <submittedName>
        <fullName evidence="7">O-antigen ligase family protein</fullName>
    </submittedName>
</protein>
<evidence type="ECO:0000256" key="4">
    <source>
        <dbReference type="ARBA" id="ARBA00023136"/>
    </source>
</evidence>
<feature type="transmembrane region" description="Helical" evidence="5">
    <location>
        <begin position="189"/>
        <end position="205"/>
    </location>
</feature>
<feature type="transmembrane region" description="Helical" evidence="5">
    <location>
        <begin position="36"/>
        <end position="68"/>
    </location>
</feature>
<dbReference type="PANTHER" id="PTHR37422">
    <property type="entry name" value="TEICHURONIC ACID BIOSYNTHESIS PROTEIN TUAE"/>
    <property type="match status" value="1"/>
</dbReference>
<reference evidence="7 8" key="1">
    <citation type="journal article" date="2019" name="Nat. Med.">
        <title>A library of human gut bacterial isolates paired with longitudinal multiomics data enables mechanistic microbiome research.</title>
        <authorList>
            <person name="Poyet M."/>
            <person name="Groussin M."/>
            <person name="Gibbons S.M."/>
            <person name="Avila-Pacheco J."/>
            <person name="Jiang X."/>
            <person name="Kearney S.M."/>
            <person name="Perrotta A.R."/>
            <person name="Berdy B."/>
            <person name="Zhao S."/>
            <person name="Lieberman T.D."/>
            <person name="Swanson P.K."/>
            <person name="Smith M."/>
            <person name="Roesemann S."/>
            <person name="Alexander J.E."/>
            <person name="Rich S.A."/>
            <person name="Livny J."/>
            <person name="Vlamakis H."/>
            <person name="Clish C."/>
            <person name="Bullock K."/>
            <person name="Deik A."/>
            <person name="Scott J."/>
            <person name="Pierce K.A."/>
            <person name="Xavier R.J."/>
            <person name="Alm E.J."/>
        </authorList>
    </citation>
    <scope>NUCLEOTIDE SEQUENCE [LARGE SCALE GENOMIC DNA]</scope>
    <source>
        <strain evidence="7 8">BIOML-A111</strain>
    </source>
</reference>
<name>A0A7J5RKQ3_PHOVU</name>
<keyword evidence="3 5" id="KW-1133">Transmembrane helix</keyword>
<proteinExistence type="predicted"/>
<feature type="domain" description="O-antigen ligase-related" evidence="6">
    <location>
        <begin position="194"/>
        <end position="331"/>
    </location>
</feature>
<dbReference type="AlphaFoldDB" id="A0A7J5RKQ3"/>
<feature type="transmembrane region" description="Helical" evidence="5">
    <location>
        <begin position="384"/>
        <end position="401"/>
    </location>
</feature>
<dbReference type="PANTHER" id="PTHR37422:SF17">
    <property type="entry name" value="O-ANTIGEN LIGASE"/>
    <property type="match status" value="1"/>
</dbReference>